<protein>
    <recommendedName>
        <fullName evidence="6">Mitochondrial outer membrane protein</fullName>
    </recommendedName>
</protein>
<dbReference type="Pfam" id="PF17171">
    <property type="entry name" value="GST_C_6"/>
    <property type="match status" value="1"/>
</dbReference>
<evidence type="ECO:0008006" key="6">
    <source>
        <dbReference type="Google" id="ProtNLM"/>
    </source>
</evidence>
<dbReference type="GO" id="GO:0007005">
    <property type="term" value="P:mitochondrion organization"/>
    <property type="evidence" value="ECO:0007669"/>
    <property type="project" value="TreeGrafter"/>
</dbReference>
<accession>A0A225ASF3</accession>
<dbReference type="GeneID" id="31000571"/>
<dbReference type="InterPro" id="IPR033468">
    <property type="entry name" value="Metaxin_GST"/>
</dbReference>
<proteinExistence type="predicted"/>
<dbReference type="OrthoDB" id="198787at2759"/>
<dbReference type="Pfam" id="PF17172">
    <property type="entry name" value="GST_N_4"/>
    <property type="match status" value="1"/>
</dbReference>
<sequence>MPSDTHESAPTPVGYEQGPEPSRPASPSAPSTQKLFGVPAPVKRVFDRFPLVSYPAEEVPGSVHKSGTSERNRLFVFIDPEQATKGAPSFNPQCLRWQAYLKFVGIDFDLVPSNNHASPTGALPFLYPALPAGTISPIPSNKLQKWAIEQVHCEEEQQLNIRFDVYASLLDHRIRNAWLHQLYLNERNFNEVARKRYVDAATSSSVVQAALAVQLQQAARDELLKYSEYINVNDLEADADNAFEALSTLLGTEEYFFNRSRPGLFDANVFAYTYLILDDTLGWKYNRLAHLLSKYENLVRHRQLLFGKYFA</sequence>
<evidence type="ECO:0000259" key="2">
    <source>
        <dbReference type="Pfam" id="PF17171"/>
    </source>
</evidence>
<comment type="caution">
    <text evidence="4">The sequence shown here is derived from an EMBL/GenBank/DDBJ whole genome shotgun (WGS) entry which is preliminary data.</text>
</comment>
<keyword evidence="5" id="KW-1185">Reference proteome</keyword>
<feature type="region of interest" description="Disordered" evidence="1">
    <location>
        <begin position="1"/>
        <end position="34"/>
    </location>
</feature>
<evidence type="ECO:0000259" key="3">
    <source>
        <dbReference type="Pfam" id="PF17172"/>
    </source>
</evidence>
<dbReference type="PANTHER" id="PTHR12289:SF44">
    <property type="entry name" value="OUTER MEMBRANE PROTEIN (SAM35), PUTATIVE (AFU_ORTHOLOGUE AFUA_1G13180)-RELATED"/>
    <property type="match status" value="1"/>
</dbReference>
<dbReference type="STRING" id="1441469.A0A225ASF3"/>
<dbReference type="Pfam" id="PF10806">
    <property type="entry name" value="SAM35"/>
    <property type="match status" value="1"/>
</dbReference>
<organism evidence="4 5">
    <name type="scientific">Talaromyces atroroseus</name>
    <dbReference type="NCBI Taxonomy" id="1441469"/>
    <lineage>
        <taxon>Eukaryota</taxon>
        <taxon>Fungi</taxon>
        <taxon>Dikarya</taxon>
        <taxon>Ascomycota</taxon>
        <taxon>Pezizomycotina</taxon>
        <taxon>Eurotiomycetes</taxon>
        <taxon>Eurotiomycetidae</taxon>
        <taxon>Eurotiales</taxon>
        <taxon>Trichocomaceae</taxon>
        <taxon>Talaromyces</taxon>
        <taxon>Talaromyces sect. Trachyspermi</taxon>
    </lineage>
</organism>
<evidence type="ECO:0000256" key="1">
    <source>
        <dbReference type="SAM" id="MobiDB-lite"/>
    </source>
</evidence>
<evidence type="ECO:0000313" key="5">
    <source>
        <dbReference type="Proteomes" id="UP000214365"/>
    </source>
</evidence>
<reference evidence="4 5" key="1">
    <citation type="submission" date="2015-06" db="EMBL/GenBank/DDBJ databases">
        <title>Talaromyces atroroseus IBT 11181 draft genome.</title>
        <authorList>
            <person name="Rasmussen K.B."/>
            <person name="Rasmussen S."/>
            <person name="Petersen B."/>
            <person name="Sicheritz-Ponten T."/>
            <person name="Mortensen U.H."/>
            <person name="Thrane U."/>
        </authorList>
    </citation>
    <scope>NUCLEOTIDE SEQUENCE [LARGE SCALE GENOMIC DNA]</scope>
    <source>
        <strain evidence="4 5">IBT 11181</strain>
    </source>
</reference>
<dbReference type="InterPro" id="IPR012336">
    <property type="entry name" value="Thioredoxin-like_fold"/>
</dbReference>
<dbReference type="EMBL" id="LFMY01000001">
    <property type="protein sequence ID" value="OKL64512.1"/>
    <property type="molecule type" value="Genomic_DNA"/>
</dbReference>
<dbReference type="GO" id="GO:0001401">
    <property type="term" value="C:SAM complex"/>
    <property type="evidence" value="ECO:0007669"/>
    <property type="project" value="TreeGrafter"/>
</dbReference>
<dbReference type="RefSeq" id="XP_020124633.1">
    <property type="nucleotide sequence ID" value="XM_020260664.1"/>
</dbReference>
<dbReference type="InterPro" id="IPR021211">
    <property type="entry name" value="SAM35"/>
</dbReference>
<dbReference type="AlphaFoldDB" id="A0A225ASF3"/>
<dbReference type="CDD" id="cd03078">
    <property type="entry name" value="GST_N_Metaxin1_like"/>
    <property type="match status" value="1"/>
</dbReference>
<name>A0A225ASF3_TALAT</name>
<gene>
    <name evidence="4" type="ORF">UA08_00816</name>
</gene>
<feature type="domain" description="Thioredoxin-like fold" evidence="3">
    <location>
        <begin position="92"/>
        <end position="188"/>
    </location>
</feature>
<feature type="domain" description="Metaxin glutathione S-transferase" evidence="2">
    <location>
        <begin position="239"/>
        <end position="303"/>
    </location>
</feature>
<dbReference type="PANTHER" id="PTHR12289">
    <property type="entry name" value="METAXIN RELATED"/>
    <property type="match status" value="1"/>
</dbReference>
<dbReference type="InterPro" id="IPR050931">
    <property type="entry name" value="Mito_Protein_Transport_Metaxin"/>
</dbReference>
<evidence type="ECO:0000313" key="4">
    <source>
        <dbReference type="EMBL" id="OKL64512.1"/>
    </source>
</evidence>
<dbReference type="Proteomes" id="UP000214365">
    <property type="component" value="Unassembled WGS sequence"/>
</dbReference>